<evidence type="ECO:0000259" key="3">
    <source>
        <dbReference type="PROSITE" id="PS51459"/>
    </source>
</evidence>
<dbReference type="PANTHER" id="PTHR13504">
    <property type="entry name" value="FIDO DOMAIN-CONTAINING PROTEIN DDB_G0283145"/>
    <property type="match status" value="1"/>
</dbReference>
<evidence type="ECO:0000256" key="1">
    <source>
        <dbReference type="PIRSR" id="PIRSR640198-1"/>
    </source>
</evidence>
<feature type="active site" evidence="1">
    <location>
        <position position="220"/>
    </location>
</feature>
<organism evidence="4 5">
    <name type="scientific">Elstera cyanobacteriorum</name>
    <dbReference type="NCBI Taxonomy" id="2022747"/>
    <lineage>
        <taxon>Bacteria</taxon>
        <taxon>Pseudomonadati</taxon>
        <taxon>Pseudomonadota</taxon>
        <taxon>Alphaproteobacteria</taxon>
        <taxon>Rhodospirillales</taxon>
        <taxon>Rhodospirillaceae</taxon>
        <taxon>Elstera</taxon>
    </lineage>
</organism>
<dbReference type="EMBL" id="NOXS01000035">
    <property type="protein sequence ID" value="OYQ16941.1"/>
    <property type="molecule type" value="Genomic_DNA"/>
</dbReference>
<comment type="caution">
    <text evidence="4">The sequence shown here is derived from an EMBL/GenBank/DDBJ whole genome shotgun (WGS) entry which is preliminary data.</text>
</comment>
<sequence>MKASALAARVRRSLVSLPPPLENIKAVVPPLPPAALVPGDLRLHSEAQKALGKINGFVRGLPGRRFLATRMLERQEAVHSSAIEGTYATLADLLTLDADEGDSADDVLQVRQYALILGASLGNVRDEGMRAITVPLLRKLHVAVLEADPKANGWRGRLRAMPVRIGGRSFETATFIPPPPDQLFLCLWRHFRWLRDDEIRFKNSSIARIACAHAHFEAIHPFMDGNGRVGRLLMALMFAAEGDEPLYLSPYIDANKDHYYAALRAAQQRDDWGAMIDFISMATIATVDEILRVHDRLSTLIADWRAHFQPRSGSVLDRLLDLLPDYPSLSVKLAAEKLGVTYPAVSGYIELLHKEGILVETTGQARNRRFVADAIVALFQPNRD</sequence>
<dbReference type="Pfam" id="PF13784">
    <property type="entry name" value="Fic_N"/>
    <property type="match status" value="1"/>
</dbReference>
<dbReference type="SUPFAM" id="SSF140931">
    <property type="entry name" value="Fic-like"/>
    <property type="match status" value="1"/>
</dbReference>
<gene>
    <name evidence="4" type="ORF">CHR90_18430</name>
</gene>
<feature type="binding site" evidence="2">
    <location>
        <begin position="224"/>
        <end position="231"/>
    </location>
    <ligand>
        <name>ATP</name>
        <dbReference type="ChEBI" id="CHEBI:30616"/>
    </ligand>
</feature>
<proteinExistence type="predicted"/>
<keyword evidence="2" id="KW-0067">ATP-binding</keyword>
<dbReference type="RefSeq" id="WP_094410578.1">
    <property type="nucleotide sequence ID" value="NZ_BMJZ01000003.1"/>
</dbReference>
<protein>
    <recommendedName>
        <fullName evidence="3">Fido domain-containing protein</fullName>
    </recommendedName>
</protein>
<evidence type="ECO:0000313" key="5">
    <source>
        <dbReference type="Proteomes" id="UP000216361"/>
    </source>
</evidence>
<feature type="domain" description="Fido" evidence="3">
    <location>
        <begin position="132"/>
        <end position="281"/>
    </location>
</feature>
<dbReference type="PROSITE" id="PS51459">
    <property type="entry name" value="FIDO"/>
    <property type="match status" value="1"/>
</dbReference>
<keyword evidence="2" id="KW-0547">Nucleotide-binding</keyword>
<dbReference type="Gene3D" id="1.10.3290.10">
    <property type="entry name" value="Fido-like domain"/>
    <property type="match status" value="1"/>
</dbReference>
<dbReference type="Proteomes" id="UP000216361">
    <property type="component" value="Unassembled WGS sequence"/>
</dbReference>
<evidence type="ECO:0000313" key="4">
    <source>
        <dbReference type="EMBL" id="OYQ16941.1"/>
    </source>
</evidence>
<dbReference type="PANTHER" id="PTHR13504:SF38">
    <property type="entry name" value="FIDO DOMAIN-CONTAINING PROTEIN"/>
    <property type="match status" value="1"/>
</dbReference>
<dbReference type="AlphaFoldDB" id="A0A255XJ84"/>
<dbReference type="InterPro" id="IPR025758">
    <property type="entry name" value="Fic/DOC_N"/>
</dbReference>
<dbReference type="InterPro" id="IPR036597">
    <property type="entry name" value="Fido-like_dom_sf"/>
</dbReference>
<accession>A0A255XJ84</accession>
<dbReference type="OrthoDB" id="9813719at2"/>
<keyword evidence="5" id="KW-1185">Reference proteome</keyword>
<dbReference type="GO" id="GO:0005524">
    <property type="term" value="F:ATP binding"/>
    <property type="evidence" value="ECO:0007669"/>
    <property type="project" value="UniProtKB-KW"/>
</dbReference>
<reference evidence="4 5" key="1">
    <citation type="submission" date="2017-07" db="EMBL/GenBank/DDBJ databases">
        <title>Elstera cyanobacteriorum sp. nov., a novel bacterium isolated from cyanobacterial aggregates in a eutrophic lake.</title>
        <authorList>
            <person name="Cai H."/>
        </authorList>
    </citation>
    <scope>NUCLEOTIDE SEQUENCE [LARGE SCALE GENOMIC DNA]</scope>
    <source>
        <strain evidence="4 5">TH019</strain>
    </source>
</reference>
<dbReference type="Pfam" id="PF02661">
    <property type="entry name" value="Fic"/>
    <property type="match status" value="1"/>
</dbReference>
<evidence type="ECO:0000256" key="2">
    <source>
        <dbReference type="PIRSR" id="PIRSR640198-2"/>
    </source>
</evidence>
<dbReference type="InterPro" id="IPR040198">
    <property type="entry name" value="Fido_containing"/>
</dbReference>
<feature type="binding site" evidence="2">
    <location>
        <begin position="259"/>
        <end position="260"/>
    </location>
    <ligand>
        <name>ATP</name>
        <dbReference type="ChEBI" id="CHEBI:30616"/>
    </ligand>
</feature>
<name>A0A255XJ84_9PROT</name>
<dbReference type="InterPro" id="IPR003812">
    <property type="entry name" value="Fido"/>
</dbReference>